<feature type="transmembrane region" description="Helical" evidence="2">
    <location>
        <begin position="354"/>
        <end position="376"/>
    </location>
</feature>
<protein>
    <submittedName>
        <fullName evidence="3">Uncharacterized protein</fullName>
    </submittedName>
</protein>
<keyword evidence="4" id="KW-1185">Reference proteome</keyword>
<feature type="region of interest" description="Disordered" evidence="1">
    <location>
        <begin position="280"/>
        <end position="323"/>
    </location>
</feature>
<name>A0A9P6N2P8_9FUNG</name>
<feature type="compositionally biased region" description="Basic and acidic residues" evidence="1">
    <location>
        <begin position="136"/>
        <end position="147"/>
    </location>
</feature>
<evidence type="ECO:0000313" key="3">
    <source>
        <dbReference type="EMBL" id="KAG0023006.1"/>
    </source>
</evidence>
<organism evidence="3 4">
    <name type="scientific">Entomortierella chlamydospora</name>
    <dbReference type="NCBI Taxonomy" id="101097"/>
    <lineage>
        <taxon>Eukaryota</taxon>
        <taxon>Fungi</taxon>
        <taxon>Fungi incertae sedis</taxon>
        <taxon>Mucoromycota</taxon>
        <taxon>Mortierellomycotina</taxon>
        <taxon>Mortierellomycetes</taxon>
        <taxon>Mortierellales</taxon>
        <taxon>Mortierellaceae</taxon>
        <taxon>Entomortierella</taxon>
    </lineage>
</organism>
<feature type="compositionally biased region" description="Polar residues" evidence="1">
    <location>
        <begin position="87"/>
        <end position="98"/>
    </location>
</feature>
<feature type="compositionally biased region" description="Polar residues" evidence="1">
    <location>
        <begin position="295"/>
        <end position="323"/>
    </location>
</feature>
<feature type="compositionally biased region" description="Basic and acidic residues" evidence="1">
    <location>
        <begin position="174"/>
        <end position="193"/>
    </location>
</feature>
<feature type="compositionally biased region" description="Low complexity" evidence="1">
    <location>
        <begin position="124"/>
        <end position="135"/>
    </location>
</feature>
<feature type="compositionally biased region" description="Polar residues" evidence="1">
    <location>
        <begin position="155"/>
        <end position="164"/>
    </location>
</feature>
<keyword evidence="2" id="KW-0472">Membrane</keyword>
<feature type="compositionally biased region" description="Basic and acidic residues" evidence="1">
    <location>
        <begin position="217"/>
        <end position="239"/>
    </location>
</feature>
<sequence length="943" mass="105202">MRQYAQHTFPATSSGDNSDSEDLYGGFETDDLPPSSDSELVSHPSDNEEHARSLSTSPSPAYTAFHSRRSARASVVSGQDTDDESQALPSFSLSSQDFDQYLPPNRNRENRVQDDFFLVEPSDLEPSSRPHSSLSHRSDLERPEDAMHFIYPSMALSSSSNDSPQHGGEAQEYETDKGSHSLGEDSSHIHPTHDIPTTIDSSLETILGEPKSLASAESEHRQHNSGEEPHKARFKVNEEGDKEDEDIEVDKEASVYQVSTHDTKHLPKASVSSLAQTPIEEGAGNNQSTHKDQVLSDSNAISSRPTADVSFTETSDSSRTQQLPAAKSTLNLISQEPQESTSTAPRSISINTSWSLVNVITGCFGFLLMLLLAGYLSAEYYHRSVYPAHVVVSEIGYVEDSRVAVVHLSVYTYKLKREARRNRPPGFHVRVLGDNKPWSLEEAPSHSSAIFGEPIVDCAWGGWCIVYVPSLLRRPKNGKSPFLCSDTPYYLHIWFANGTRTSNAPPEIFTTFGEGKRAASGCVSQTSKLLKGNQEANDDPAITEIQDMFNMAYVYYQHSTHIMAETVIQWKSQLVGVKDAMLERFDTALMRARRNAKIVKNHMSLKIKQVADQIQSSSVVSEKRQPLGSMDRQARVLKKTLEDQWKKLSLNDVVSKVDQLLADIENNLESLQNPRSFEERARSDQLRRKVERLVKETGLEQIFNSKFIGKINRDLQHGVDQFKTSPTGDKLIREAKALKEGTKRRWENLRKQLHVVIDTMFAAMSRSGSVLIRNIHHETLAGRMGGRAASLSTKSARPVTTPLSTHCHFYQQASFLTRGIHSSKPGFRNRPPSWGDLIPQPKPSQPSDPKIFGDIISRPQYKRFGQNPGNRGGRPPIFHDKRYQLAAGVVAVGAGGYYVTHLETVPMSGRRRFIDVSVSQEKAMAKEAYKQVMREEIFVIGGQ</sequence>
<feature type="region of interest" description="Disordered" evidence="1">
    <location>
        <begin position="1"/>
        <end position="249"/>
    </location>
</feature>
<reference evidence="3" key="1">
    <citation type="journal article" date="2020" name="Fungal Divers.">
        <title>Resolving the Mortierellaceae phylogeny through synthesis of multi-gene phylogenetics and phylogenomics.</title>
        <authorList>
            <person name="Vandepol N."/>
            <person name="Liber J."/>
            <person name="Desiro A."/>
            <person name="Na H."/>
            <person name="Kennedy M."/>
            <person name="Barry K."/>
            <person name="Grigoriev I.V."/>
            <person name="Miller A.N."/>
            <person name="O'Donnell K."/>
            <person name="Stajich J.E."/>
            <person name="Bonito G."/>
        </authorList>
    </citation>
    <scope>NUCLEOTIDE SEQUENCE</scope>
    <source>
        <strain evidence="3">NRRL 2769</strain>
    </source>
</reference>
<proteinExistence type="predicted"/>
<dbReference type="EMBL" id="JAAAID010000076">
    <property type="protein sequence ID" value="KAG0023006.1"/>
    <property type="molecule type" value="Genomic_DNA"/>
</dbReference>
<dbReference type="Proteomes" id="UP000703661">
    <property type="component" value="Unassembled WGS sequence"/>
</dbReference>
<comment type="caution">
    <text evidence="3">The sequence shown here is derived from an EMBL/GenBank/DDBJ whole genome shotgun (WGS) entry which is preliminary data.</text>
</comment>
<keyword evidence="2" id="KW-1133">Transmembrane helix</keyword>
<accession>A0A9P6N2P8</accession>
<evidence type="ECO:0000313" key="4">
    <source>
        <dbReference type="Proteomes" id="UP000703661"/>
    </source>
</evidence>
<feature type="compositionally biased region" description="Acidic residues" evidence="1">
    <location>
        <begin position="240"/>
        <end position="249"/>
    </location>
</feature>
<gene>
    <name evidence="3" type="ORF">BGZ80_010626</name>
</gene>
<keyword evidence="2" id="KW-0812">Transmembrane</keyword>
<dbReference type="AlphaFoldDB" id="A0A9P6N2P8"/>
<evidence type="ECO:0000256" key="1">
    <source>
        <dbReference type="SAM" id="MobiDB-lite"/>
    </source>
</evidence>
<feature type="region of interest" description="Disordered" evidence="1">
    <location>
        <begin position="824"/>
        <end position="848"/>
    </location>
</feature>
<feature type="compositionally biased region" description="Polar residues" evidence="1">
    <location>
        <begin position="1"/>
        <end position="17"/>
    </location>
</feature>
<evidence type="ECO:0000256" key="2">
    <source>
        <dbReference type="SAM" id="Phobius"/>
    </source>
</evidence>